<protein>
    <submittedName>
        <fullName evidence="2">Uncharacterized protein</fullName>
    </submittedName>
</protein>
<feature type="region of interest" description="Disordered" evidence="1">
    <location>
        <begin position="1"/>
        <end position="161"/>
    </location>
</feature>
<sequence length="161" mass="16895">MYSTSARNALSASRAPRPSAVCPGSGGLRGRPLPMGGSGLRGPRPGCNTHPEPIAVVIKRRRGVRGSRGPNRPLVRLPPSPLFLRPRAPQSGGAAAASTHPAHTLEASARGDQPAPGLPTLPRLPDPGSSQNRLKYRRQTSRGEAPGVRSLSAPIRMDFRG</sequence>
<evidence type="ECO:0000256" key="1">
    <source>
        <dbReference type="SAM" id="MobiDB-lite"/>
    </source>
</evidence>
<feature type="compositionally biased region" description="Low complexity" evidence="1">
    <location>
        <begin position="30"/>
        <end position="46"/>
    </location>
</feature>
<gene>
    <name evidence="2" type="ORF">NDU88_008979</name>
</gene>
<comment type="caution">
    <text evidence="2">The sequence shown here is derived from an EMBL/GenBank/DDBJ whole genome shotgun (WGS) entry which is preliminary data.</text>
</comment>
<organism evidence="2 3">
    <name type="scientific">Pleurodeles waltl</name>
    <name type="common">Iberian ribbed newt</name>
    <dbReference type="NCBI Taxonomy" id="8319"/>
    <lineage>
        <taxon>Eukaryota</taxon>
        <taxon>Metazoa</taxon>
        <taxon>Chordata</taxon>
        <taxon>Craniata</taxon>
        <taxon>Vertebrata</taxon>
        <taxon>Euteleostomi</taxon>
        <taxon>Amphibia</taxon>
        <taxon>Batrachia</taxon>
        <taxon>Caudata</taxon>
        <taxon>Salamandroidea</taxon>
        <taxon>Salamandridae</taxon>
        <taxon>Pleurodelinae</taxon>
        <taxon>Pleurodeles</taxon>
    </lineage>
</organism>
<feature type="compositionally biased region" description="Pro residues" evidence="1">
    <location>
        <begin position="116"/>
        <end position="125"/>
    </location>
</feature>
<accession>A0AAV7P6M8</accession>
<dbReference type="EMBL" id="JANPWB010000012">
    <property type="protein sequence ID" value="KAJ1120830.1"/>
    <property type="molecule type" value="Genomic_DNA"/>
</dbReference>
<keyword evidence="3" id="KW-1185">Reference proteome</keyword>
<dbReference type="AlphaFoldDB" id="A0AAV7P6M8"/>
<feature type="compositionally biased region" description="Low complexity" evidence="1">
    <location>
        <begin position="1"/>
        <end position="20"/>
    </location>
</feature>
<evidence type="ECO:0000313" key="3">
    <source>
        <dbReference type="Proteomes" id="UP001066276"/>
    </source>
</evidence>
<evidence type="ECO:0000313" key="2">
    <source>
        <dbReference type="EMBL" id="KAJ1120830.1"/>
    </source>
</evidence>
<reference evidence="2" key="1">
    <citation type="journal article" date="2022" name="bioRxiv">
        <title>Sequencing and chromosome-scale assembly of the giantPleurodeles waltlgenome.</title>
        <authorList>
            <person name="Brown T."/>
            <person name="Elewa A."/>
            <person name="Iarovenko S."/>
            <person name="Subramanian E."/>
            <person name="Araus A.J."/>
            <person name="Petzold A."/>
            <person name="Susuki M."/>
            <person name="Suzuki K.-i.T."/>
            <person name="Hayashi T."/>
            <person name="Toyoda A."/>
            <person name="Oliveira C."/>
            <person name="Osipova E."/>
            <person name="Leigh N.D."/>
            <person name="Simon A."/>
            <person name="Yun M.H."/>
        </authorList>
    </citation>
    <scope>NUCLEOTIDE SEQUENCE</scope>
    <source>
        <strain evidence="2">20211129_DDA</strain>
        <tissue evidence="2">Liver</tissue>
    </source>
</reference>
<dbReference type="Proteomes" id="UP001066276">
    <property type="component" value="Chromosome 8"/>
</dbReference>
<name>A0AAV7P6M8_PLEWA</name>
<proteinExistence type="predicted"/>